<evidence type="ECO:0000313" key="2">
    <source>
        <dbReference type="EMBL" id="PSC73697.1"/>
    </source>
</evidence>
<comment type="caution">
    <text evidence="2">The sequence shown here is derived from an EMBL/GenBank/DDBJ whole genome shotgun (WGS) entry which is preliminary data.</text>
</comment>
<gene>
    <name evidence="2" type="ORF">C2E20_3056</name>
</gene>
<keyword evidence="1" id="KW-0732">Signal</keyword>
<feature type="signal peptide" evidence="1">
    <location>
        <begin position="1"/>
        <end position="18"/>
    </location>
</feature>
<evidence type="ECO:0000313" key="3">
    <source>
        <dbReference type="Proteomes" id="UP000239649"/>
    </source>
</evidence>
<dbReference type="PANTHER" id="PTHR31694">
    <property type="entry name" value="DESICCATION-LIKE PROTEIN"/>
    <property type="match status" value="1"/>
</dbReference>
<accession>A0A2P6VI09</accession>
<dbReference type="OrthoDB" id="507345at2759"/>
<reference evidence="2 3" key="1">
    <citation type="journal article" date="2018" name="Plant J.">
        <title>Genome sequences of Chlorella sorokiniana UTEX 1602 and Micractinium conductrix SAG 241.80: implications to maltose excretion by a green alga.</title>
        <authorList>
            <person name="Arriola M.B."/>
            <person name="Velmurugan N."/>
            <person name="Zhang Y."/>
            <person name="Plunkett M.H."/>
            <person name="Hondzo H."/>
            <person name="Barney B.M."/>
        </authorList>
    </citation>
    <scope>NUCLEOTIDE SEQUENCE [LARGE SCALE GENOMIC DNA]</scope>
    <source>
        <strain evidence="2 3">SAG 241.80</strain>
    </source>
</reference>
<dbReference type="InterPro" id="IPR052965">
    <property type="entry name" value="Pigment-catalase-like"/>
</dbReference>
<keyword evidence="3" id="KW-1185">Reference proteome</keyword>
<dbReference type="AlphaFoldDB" id="A0A2P6VI09"/>
<feature type="chain" id="PRO_5015160967" evidence="1">
    <location>
        <begin position="19"/>
        <end position="335"/>
    </location>
</feature>
<sequence>MARTALLPLCLLLASTAAQSPGSNPGLPPSATATGLAPQKLTDMTVREMQRMFSYTDKDLLQCLEAQFDSWAAFGQGMDPTLFGGGPPNIGGRKANLSPDIQMWAEEVARDEIGHVRILREALGADAVPCPLLDLDKSFEKFLLEEIGATGDQGCTIFAATNGNLTNVMIAAGLAGSAGYQSAADRHILWLQRNEQVPEFGVTVAEFFDKMSALRQFYTGPVFIDQPLVFEGGINLVPTDGNGVTLARTPQQVLNILVGGSADGKGWFFPEGKRWGINGRITEPRPLSVPVPEELLKQANAPYTIVQSAGAVDPMSMPTPTGNATAMRLQQLSGL</sequence>
<dbReference type="Proteomes" id="UP000239649">
    <property type="component" value="Unassembled WGS sequence"/>
</dbReference>
<dbReference type="EMBL" id="LHPF02000006">
    <property type="protein sequence ID" value="PSC73697.1"/>
    <property type="molecule type" value="Genomic_DNA"/>
</dbReference>
<dbReference type="Pfam" id="PF13668">
    <property type="entry name" value="Ferritin_2"/>
    <property type="match status" value="1"/>
</dbReference>
<dbReference type="PANTHER" id="PTHR31694:SF26">
    <property type="entry name" value="OS05G0151100 PROTEIN"/>
    <property type="match status" value="1"/>
</dbReference>
<name>A0A2P6VI09_9CHLO</name>
<organism evidence="2 3">
    <name type="scientific">Micractinium conductrix</name>
    <dbReference type="NCBI Taxonomy" id="554055"/>
    <lineage>
        <taxon>Eukaryota</taxon>
        <taxon>Viridiplantae</taxon>
        <taxon>Chlorophyta</taxon>
        <taxon>core chlorophytes</taxon>
        <taxon>Trebouxiophyceae</taxon>
        <taxon>Chlorellales</taxon>
        <taxon>Chlorellaceae</taxon>
        <taxon>Chlorella clade</taxon>
        <taxon>Micractinium</taxon>
    </lineage>
</organism>
<evidence type="ECO:0000256" key="1">
    <source>
        <dbReference type="SAM" id="SignalP"/>
    </source>
</evidence>
<proteinExistence type="predicted"/>
<protein>
    <submittedName>
        <fullName evidence="2">Desiccation-related PCC13-62</fullName>
    </submittedName>
</protein>